<feature type="region of interest" description="Disordered" evidence="1">
    <location>
        <begin position="1"/>
        <end position="158"/>
    </location>
</feature>
<feature type="compositionally biased region" description="Basic and acidic residues" evidence="1">
    <location>
        <begin position="66"/>
        <end position="76"/>
    </location>
</feature>
<feature type="compositionally biased region" description="Basic and acidic residues" evidence="1">
    <location>
        <begin position="46"/>
        <end position="57"/>
    </location>
</feature>
<dbReference type="Proteomes" id="UP001642483">
    <property type="component" value="Unassembled WGS sequence"/>
</dbReference>
<feature type="compositionally biased region" description="Low complexity" evidence="1">
    <location>
        <begin position="99"/>
        <end position="109"/>
    </location>
</feature>
<sequence>MSEENSSEAVNIAMVDMESKSTDNQNTKHALQSADDGEPSSPQNDDTERSSSLEPKTENTMSNKNQSDEETSKVESSDEEDESDEDESDSEKATDQAQNTNLLQESSENLNEEDSSDENEENETDKHFQGASDNTGNISSSNQQKDIEKNDDAGGATSSRFSKTYLKKHKVECTILGLVSLLILVVIIVLLATQLGSSAPTNEQSGVNQQTTATTSSYVSTTISNSFTQKTTSSNVATTKMDLINMTSPAVTTTPKYFSTSPYIPSENLTTDANISAQQPTEFKNYSNTELPNVSTKATVVSAQTVIRIDTTSSV</sequence>
<evidence type="ECO:0000256" key="1">
    <source>
        <dbReference type="SAM" id="MobiDB-lite"/>
    </source>
</evidence>
<evidence type="ECO:0000313" key="4">
    <source>
        <dbReference type="Proteomes" id="UP001642483"/>
    </source>
</evidence>
<feature type="compositionally biased region" description="Acidic residues" evidence="1">
    <location>
        <begin position="110"/>
        <end position="123"/>
    </location>
</feature>
<feature type="compositionally biased region" description="Acidic residues" evidence="1">
    <location>
        <begin position="77"/>
        <end position="89"/>
    </location>
</feature>
<reference evidence="3 4" key="1">
    <citation type="submission" date="2024-02" db="EMBL/GenBank/DDBJ databases">
        <authorList>
            <person name="Daric V."/>
            <person name="Darras S."/>
        </authorList>
    </citation>
    <scope>NUCLEOTIDE SEQUENCE [LARGE SCALE GENOMIC DNA]</scope>
</reference>
<evidence type="ECO:0000256" key="2">
    <source>
        <dbReference type="SAM" id="Phobius"/>
    </source>
</evidence>
<keyword evidence="2" id="KW-0812">Transmembrane</keyword>
<proteinExistence type="predicted"/>
<keyword evidence="2" id="KW-1133">Transmembrane helix</keyword>
<gene>
    <name evidence="3" type="ORF">CVLEPA_LOCUS14877</name>
</gene>
<organism evidence="3 4">
    <name type="scientific">Clavelina lepadiformis</name>
    <name type="common">Light-bulb sea squirt</name>
    <name type="synonym">Ascidia lepadiformis</name>
    <dbReference type="NCBI Taxonomy" id="159417"/>
    <lineage>
        <taxon>Eukaryota</taxon>
        <taxon>Metazoa</taxon>
        <taxon>Chordata</taxon>
        <taxon>Tunicata</taxon>
        <taxon>Ascidiacea</taxon>
        <taxon>Aplousobranchia</taxon>
        <taxon>Clavelinidae</taxon>
        <taxon>Clavelina</taxon>
    </lineage>
</organism>
<dbReference type="EMBL" id="CAWYQH010000097">
    <property type="protein sequence ID" value="CAK8683854.1"/>
    <property type="molecule type" value="Genomic_DNA"/>
</dbReference>
<name>A0ABP0FZ99_CLALP</name>
<evidence type="ECO:0000313" key="3">
    <source>
        <dbReference type="EMBL" id="CAK8683854.1"/>
    </source>
</evidence>
<keyword evidence="4" id="KW-1185">Reference proteome</keyword>
<feature type="compositionally biased region" description="Polar residues" evidence="1">
    <location>
        <begin position="131"/>
        <end position="144"/>
    </location>
</feature>
<keyword evidence="2" id="KW-0472">Membrane</keyword>
<feature type="transmembrane region" description="Helical" evidence="2">
    <location>
        <begin position="173"/>
        <end position="192"/>
    </location>
</feature>
<comment type="caution">
    <text evidence="3">The sequence shown here is derived from an EMBL/GenBank/DDBJ whole genome shotgun (WGS) entry which is preliminary data.</text>
</comment>
<accession>A0ABP0FZ99</accession>
<protein>
    <submittedName>
        <fullName evidence="3">Uncharacterized protein</fullName>
    </submittedName>
</protein>